<dbReference type="GO" id="GO:0008684">
    <property type="term" value="F:2-oxopent-4-enoate hydratase activity"/>
    <property type="evidence" value="ECO:0007669"/>
    <property type="project" value="TreeGrafter"/>
</dbReference>
<dbReference type="RefSeq" id="WP_083709151.1">
    <property type="nucleotide sequence ID" value="NZ_FTNT01000001.1"/>
</dbReference>
<evidence type="ECO:0000256" key="1">
    <source>
        <dbReference type="ARBA" id="ARBA00023239"/>
    </source>
</evidence>
<organism evidence="3 4">
    <name type="scientific">Williamsia sterculiae</name>
    <dbReference type="NCBI Taxonomy" id="1344003"/>
    <lineage>
        <taxon>Bacteria</taxon>
        <taxon>Bacillati</taxon>
        <taxon>Actinomycetota</taxon>
        <taxon>Actinomycetes</taxon>
        <taxon>Mycobacteriales</taxon>
        <taxon>Nocardiaceae</taxon>
        <taxon>Williamsia</taxon>
    </lineage>
</organism>
<feature type="domain" description="Fumarylacetoacetase-like C-terminal" evidence="2">
    <location>
        <begin position="88"/>
        <end position="259"/>
    </location>
</feature>
<gene>
    <name evidence="3" type="ORF">SAMN05445060_0234</name>
</gene>
<dbReference type="PANTHER" id="PTHR30143">
    <property type="entry name" value="ACID HYDRATASE"/>
    <property type="match status" value="1"/>
</dbReference>
<evidence type="ECO:0000259" key="2">
    <source>
        <dbReference type="Pfam" id="PF01557"/>
    </source>
</evidence>
<dbReference type="AlphaFoldDB" id="A0A1N7CN39"/>
<dbReference type="STRING" id="1344003.SAMN05445060_0234"/>
<dbReference type="Pfam" id="PF01557">
    <property type="entry name" value="FAA_hydrolase"/>
    <property type="match status" value="1"/>
</dbReference>
<dbReference type="InterPro" id="IPR036663">
    <property type="entry name" value="Fumarylacetoacetase_C_sf"/>
</dbReference>
<dbReference type="PANTHER" id="PTHR30143:SF0">
    <property type="entry name" value="2-KETO-4-PENTENOATE HYDRATASE"/>
    <property type="match status" value="1"/>
</dbReference>
<reference evidence="3 4" key="1">
    <citation type="submission" date="2017-01" db="EMBL/GenBank/DDBJ databases">
        <authorList>
            <person name="Mah S.A."/>
            <person name="Swanson W.J."/>
            <person name="Moy G.W."/>
            <person name="Vacquier V.D."/>
        </authorList>
    </citation>
    <scope>NUCLEOTIDE SEQUENCE [LARGE SCALE GENOMIC DNA]</scope>
    <source>
        <strain evidence="3 4">CPCC 203464</strain>
    </source>
</reference>
<dbReference type="InterPro" id="IPR050772">
    <property type="entry name" value="Hydratase-Decarb/MhpD_sf"/>
</dbReference>
<keyword evidence="4" id="KW-1185">Reference proteome</keyword>
<dbReference type="Gene3D" id="3.90.850.10">
    <property type="entry name" value="Fumarylacetoacetase-like, C-terminal domain"/>
    <property type="match status" value="1"/>
</dbReference>
<dbReference type="InterPro" id="IPR011234">
    <property type="entry name" value="Fumarylacetoacetase-like_C"/>
</dbReference>
<dbReference type="EMBL" id="FTNT01000001">
    <property type="protein sequence ID" value="SIR64814.1"/>
    <property type="molecule type" value="Genomic_DNA"/>
</dbReference>
<protein>
    <submittedName>
        <fullName evidence="3">2-oxo-3-hexenedioate decarboxylase/2-keto-4-pentenoate hydratase</fullName>
    </submittedName>
</protein>
<sequence>MTAVNASVIDHHAHRLDDATRAASPIEPLTTALPELDVAAAYEIQQRNLERALRAGAHLVGRKIGLTSAPMQTLLGVDEPDYGFVLDTMVVPDGGTIARSSLCAPRVEPEIAFRLHRPLRGPGVSVADVLDATDAVAAALEIVDSRIVDWRITLPDTVADNASSAAVVLGPWVALGDAPDLDTVVATLSLRGDVVDTGTGDAVLGHPAHAVAWLVNALADYDTGLQPGEFIMSGSITSAVFVHAGDTATAELSDLGRVSVSFT</sequence>
<evidence type="ECO:0000313" key="3">
    <source>
        <dbReference type="EMBL" id="SIR64814.1"/>
    </source>
</evidence>
<dbReference type="SUPFAM" id="SSF56529">
    <property type="entry name" value="FAH"/>
    <property type="match status" value="1"/>
</dbReference>
<dbReference type="Proteomes" id="UP000186218">
    <property type="component" value="Unassembled WGS sequence"/>
</dbReference>
<accession>A0A1N7CN39</accession>
<name>A0A1N7CN39_9NOCA</name>
<evidence type="ECO:0000313" key="4">
    <source>
        <dbReference type="Proteomes" id="UP000186218"/>
    </source>
</evidence>
<keyword evidence="1" id="KW-0456">Lyase</keyword>
<dbReference type="GO" id="GO:0005737">
    <property type="term" value="C:cytoplasm"/>
    <property type="evidence" value="ECO:0007669"/>
    <property type="project" value="TreeGrafter"/>
</dbReference>
<proteinExistence type="predicted"/>